<keyword evidence="5" id="KW-0649">Protein kinase inhibitor</keyword>
<dbReference type="Proteomes" id="UP001205311">
    <property type="component" value="Unassembled WGS sequence"/>
</dbReference>
<reference evidence="5 6" key="1">
    <citation type="submission" date="2022-06" db="EMBL/GenBank/DDBJ databases">
        <title>Genomic Encyclopedia of Archaeal and Bacterial Type Strains, Phase II (KMG-II): from individual species to whole genera.</title>
        <authorList>
            <person name="Goeker M."/>
        </authorList>
    </citation>
    <scope>NUCLEOTIDE SEQUENCE [LARGE SCALE GENOMIC DNA]</scope>
    <source>
        <strain evidence="5 6">DSM 40477</strain>
    </source>
</reference>
<dbReference type="SUPFAM" id="SSF160467">
    <property type="entry name" value="PH0987 N-terminal domain-like"/>
    <property type="match status" value="1"/>
</dbReference>
<dbReference type="InterPro" id="IPR010016">
    <property type="entry name" value="PxpB"/>
</dbReference>
<evidence type="ECO:0000256" key="2">
    <source>
        <dbReference type="ARBA" id="ARBA00022801"/>
    </source>
</evidence>
<dbReference type="NCBIfam" id="TIGR00370">
    <property type="entry name" value="5-oxoprolinase subunit PxpB"/>
    <property type="match status" value="1"/>
</dbReference>
<dbReference type="SMART" id="SM00796">
    <property type="entry name" value="AHS1"/>
    <property type="match status" value="1"/>
</dbReference>
<gene>
    <name evidence="5" type="ORF">LX15_003079</name>
</gene>
<evidence type="ECO:0000313" key="5">
    <source>
        <dbReference type="EMBL" id="MCP2259378.1"/>
    </source>
</evidence>
<keyword evidence="6" id="KW-1185">Reference proteome</keyword>
<dbReference type="Pfam" id="PF02682">
    <property type="entry name" value="CT_C_D"/>
    <property type="match status" value="1"/>
</dbReference>
<dbReference type="InterPro" id="IPR003833">
    <property type="entry name" value="CT_C_D"/>
</dbReference>
<name>A0ABT1HV31_STRSD</name>
<organism evidence="5 6">
    <name type="scientific">Streptoalloteichus tenebrarius (strain ATCC 17920 / DSM 40477 / JCM 4838 / CBS 697.72 / NBRC 16177 / NCIMB 11028 / NRRL B-12390 / A12253. 1 / ISP 5477)</name>
    <name type="common">Streptomyces tenebrarius</name>
    <dbReference type="NCBI Taxonomy" id="1933"/>
    <lineage>
        <taxon>Bacteria</taxon>
        <taxon>Bacillati</taxon>
        <taxon>Actinomycetota</taxon>
        <taxon>Actinomycetes</taxon>
        <taxon>Pseudonocardiales</taxon>
        <taxon>Pseudonocardiaceae</taxon>
        <taxon>Streptoalloteichus</taxon>
    </lineage>
</organism>
<dbReference type="PANTHER" id="PTHR34698">
    <property type="entry name" value="5-OXOPROLINASE SUBUNIT B"/>
    <property type="match status" value="1"/>
</dbReference>
<dbReference type="EMBL" id="JAMTCP010000016">
    <property type="protein sequence ID" value="MCP2259378.1"/>
    <property type="molecule type" value="Genomic_DNA"/>
</dbReference>
<protein>
    <submittedName>
        <fullName evidence="5">Sensor histidine kinase inhibitor, KipI family</fullName>
    </submittedName>
</protein>
<dbReference type="Gene3D" id="3.30.1360.40">
    <property type="match status" value="1"/>
</dbReference>
<evidence type="ECO:0000256" key="1">
    <source>
        <dbReference type="ARBA" id="ARBA00022741"/>
    </source>
</evidence>
<accession>A0ABT1HV31</accession>
<keyword evidence="1" id="KW-0547">Nucleotide-binding</keyword>
<evidence type="ECO:0000259" key="4">
    <source>
        <dbReference type="SMART" id="SM00796"/>
    </source>
</evidence>
<dbReference type="PANTHER" id="PTHR34698:SF2">
    <property type="entry name" value="5-OXOPROLINASE SUBUNIT B"/>
    <property type="match status" value="1"/>
</dbReference>
<keyword evidence="3" id="KW-0067">ATP-binding</keyword>
<evidence type="ECO:0000256" key="3">
    <source>
        <dbReference type="ARBA" id="ARBA00022840"/>
    </source>
</evidence>
<dbReference type="GO" id="GO:0004860">
    <property type="term" value="F:protein kinase inhibitor activity"/>
    <property type="evidence" value="ECO:0007669"/>
    <property type="project" value="UniProtKB-KW"/>
</dbReference>
<evidence type="ECO:0000313" key="6">
    <source>
        <dbReference type="Proteomes" id="UP001205311"/>
    </source>
</evidence>
<keyword evidence="2" id="KW-0378">Hydrolase</keyword>
<dbReference type="Gene3D" id="2.40.100.10">
    <property type="entry name" value="Cyclophilin-like"/>
    <property type="match status" value="1"/>
</dbReference>
<dbReference type="SUPFAM" id="SSF50891">
    <property type="entry name" value="Cyclophilin-like"/>
    <property type="match status" value="1"/>
</dbReference>
<sequence>MVGVELRRCGPDAALVELGSLAEVDAVRVAVRDAVDRGRLPDLVEVVPAARTVLVVARPGALDLSALREVLAADRAEDASGAVDGRRSPTTPPRQVVLPVVYDGPDLDLVASMAGLSRDEVVALHAGARYRVAFCGFSPGFGYLVGLPEPLRQPRLDTPRTAVPAGAVGLAGEFTAVYPRSSPGGWRLVGHTNVTVFDPRRDPPALLTPGDEVRFEVAG</sequence>
<dbReference type="InterPro" id="IPR029000">
    <property type="entry name" value="Cyclophilin-like_dom_sf"/>
</dbReference>
<proteinExistence type="predicted"/>
<feature type="domain" description="Carboxyltransferase" evidence="4">
    <location>
        <begin position="4"/>
        <end position="207"/>
    </location>
</feature>
<comment type="caution">
    <text evidence="5">The sequence shown here is derived from an EMBL/GenBank/DDBJ whole genome shotgun (WGS) entry which is preliminary data.</text>
</comment>
<dbReference type="RefSeq" id="WP_301304646.1">
    <property type="nucleotide sequence ID" value="NZ_JAMTCP010000016.1"/>
</dbReference>